<organism evidence="2 3">
    <name type="scientific">Rhodococcus opacus</name>
    <name type="common">Nocardia opaca</name>
    <dbReference type="NCBI Taxonomy" id="37919"/>
    <lineage>
        <taxon>Bacteria</taxon>
        <taxon>Bacillati</taxon>
        <taxon>Actinomycetota</taxon>
        <taxon>Actinomycetes</taxon>
        <taxon>Mycobacteriales</taxon>
        <taxon>Nocardiaceae</taxon>
        <taxon>Rhodococcus</taxon>
    </lineage>
</organism>
<evidence type="ECO:0000256" key="1">
    <source>
        <dbReference type="SAM" id="MobiDB-lite"/>
    </source>
</evidence>
<proteinExistence type="predicted"/>
<feature type="region of interest" description="Disordered" evidence="1">
    <location>
        <begin position="1"/>
        <end position="79"/>
    </location>
</feature>
<evidence type="ECO:0000313" key="2">
    <source>
        <dbReference type="EMBL" id="ANS31851.1"/>
    </source>
</evidence>
<evidence type="ECO:0000313" key="3">
    <source>
        <dbReference type="Proteomes" id="UP000186108"/>
    </source>
</evidence>
<geneLocation type="plasmid" evidence="3">
    <name>pr1cp1</name>
</geneLocation>
<accession>A0A1B1KGW5</accession>
<name>A0A1B1KGW5_RHOOP</name>
<protein>
    <submittedName>
        <fullName evidence="2">Uncharacterized protein</fullName>
    </submittedName>
</protein>
<feature type="region of interest" description="Disordered" evidence="1">
    <location>
        <begin position="203"/>
        <end position="222"/>
    </location>
</feature>
<sequence length="222" mass="24828">MPVAVLQPQRLTQTEPRLGKKSPQQPVAHRAPPLPRGRIPLRARSADPINLPGRQRRRRRPPRLSNPDHRPAATPTPGDVLKQRFVAAVAAVDNPIQLAADIDAVELLVGVAREHSPQPHRDGRLGKPGPPRRDRHHVGSVPGTQPTQEPAEILQSHRAPVPIELRQVLPPQRQRPRVGLHRVRRVPLHPKVFQILLGRRDRKMVPTHHGPRPLPVGQHQSL</sequence>
<keyword evidence="2" id="KW-0614">Plasmid</keyword>
<gene>
    <name evidence="2" type="ORF">R1CP_36225</name>
</gene>
<feature type="compositionally biased region" description="Basic and acidic residues" evidence="1">
    <location>
        <begin position="113"/>
        <end position="125"/>
    </location>
</feature>
<reference evidence="2 3" key="1">
    <citation type="submission" date="2014-07" db="EMBL/GenBank/DDBJ databases">
        <authorList>
            <person name="Zhang J.E."/>
            <person name="Yang H."/>
            <person name="Guo J."/>
            <person name="Deng Z."/>
            <person name="Luo H."/>
            <person name="Luo M."/>
            <person name="Zhao B."/>
        </authorList>
    </citation>
    <scope>NUCLEOTIDE SEQUENCE [LARGE SCALE GENOMIC DNA]</scope>
    <source>
        <strain evidence="2 3">1CP</strain>
        <plasmid evidence="3">Plasmid pr1cp1</plasmid>
    </source>
</reference>
<dbReference type="Proteomes" id="UP000186108">
    <property type="component" value="Plasmid pR1CP1"/>
</dbReference>
<feature type="region of interest" description="Disordered" evidence="1">
    <location>
        <begin position="113"/>
        <end position="151"/>
    </location>
</feature>
<dbReference type="EMBL" id="CP009112">
    <property type="protein sequence ID" value="ANS31851.1"/>
    <property type="molecule type" value="Genomic_DNA"/>
</dbReference>
<dbReference type="AlphaFoldDB" id="A0A1B1KGW5"/>